<dbReference type="NCBIfam" id="TIGR03625">
    <property type="entry name" value="L3_bact"/>
    <property type="match status" value="1"/>
</dbReference>
<protein>
    <recommendedName>
        <fullName evidence="4">Large ribosomal subunit protein uL3m</fullName>
    </recommendedName>
</protein>
<dbReference type="FunFam" id="3.30.160.810:FF:000001">
    <property type="entry name" value="50S ribosomal protein L3"/>
    <property type="match status" value="1"/>
</dbReference>
<dbReference type="HAMAP" id="MF_01325_B">
    <property type="entry name" value="Ribosomal_uL3_B"/>
    <property type="match status" value="1"/>
</dbReference>
<dbReference type="PANTHER" id="PTHR11229:SF8">
    <property type="entry name" value="LARGE RIBOSOMAL SUBUNIT PROTEIN UL3M"/>
    <property type="match status" value="1"/>
</dbReference>
<keyword evidence="2 6" id="KW-0689">Ribosomal protein</keyword>
<dbReference type="PANTHER" id="PTHR11229">
    <property type="entry name" value="50S RIBOSOMAL PROTEIN L3"/>
    <property type="match status" value="1"/>
</dbReference>
<dbReference type="Pfam" id="PF00297">
    <property type="entry name" value="Ribosomal_L3"/>
    <property type="match status" value="1"/>
</dbReference>
<dbReference type="InterPro" id="IPR019927">
    <property type="entry name" value="Ribosomal_uL3_bac/org-type"/>
</dbReference>
<evidence type="ECO:0000256" key="3">
    <source>
        <dbReference type="ARBA" id="ARBA00023274"/>
    </source>
</evidence>
<feature type="compositionally biased region" description="Basic residues" evidence="5">
    <location>
        <begin position="211"/>
        <end position="223"/>
    </location>
</feature>
<name>A0A0D2CPG6_9EURO</name>
<evidence type="ECO:0000256" key="2">
    <source>
        <dbReference type="ARBA" id="ARBA00022980"/>
    </source>
</evidence>
<proteinExistence type="inferred from homology"/>
<dbReference type="FunFam" id="2.40.30.10:FF:000004">
    <property type="entry name" value="50S ribosomal protein L3"/>
    <property type="match status" value="1"/>
</dbReference>
<accession>A0A0D2CPG6</accession>
<reference evidence="6 7" key="1">
    <citation type="submission" date="2015-01" db="EMBL/GenBank/DDBJ databases">
        <title>The Genome Sequence of Cladophialophora immunda CBS83496.</title>
        <authorList>
            <consortium name="The Broad Institute Genomics Platform"/>
            <person name="Cuomo C."/>
            <person name="de Hoog S."/>
            <person name="Gorbushina A."/>
            <person name="Stielow B."/>
            <person name="Teixiera M."/>
            <person name="Abouelleil A."/>
            <person name="Chapman S.B."/>
            <person name="Priest M."/>
            <person name="Young S.K."/>
            <person name="Wortman J."/>
            <person name="Nusbaum C."/>
            <person name="Birren B."/>
        </authorList>
    </citation>
    <scope>NUCLEOTIDE SEQUENCE [LARGE SCALE GENOMIC DNA]</scope>
    <source>
        <strain evidence="6 7">CBS 83496</strain>
    </source>
</reference>
<dbReference type="STRING" id="569365.A0A0D2CPG6"/>
<dbReference type="HOGENOM" id="CLU_044142_0_1_1"/>
<comment type="similarity">
    <text evidence="1">Belongs to the universal ribosomal protein uL3 family.</text>
</comment>
<feature type="region of interest" description="Disordered" evidence="5">
    <location>
        <begin position="207"/>
        <end position="240"/>
    </location>
</feature>
<dbReference type="VEuPathDB" id="FungiDB:PV07_03488"/>
<dbReference type="GO" id="GO:0003735">
    <property type="term" value="F:structural constituent of ribosome"/>
    <property type="evidence" value="ECO:0007669"/>
    <property type="project" value="InterPro"/>
</dbReference>
<dbReference type="GeneID" id="27342682"/>
<evidence type="ECO:0000256" key="4">
    <source>
        <dbReference type="ARBA" id="ARBA00035209"/>
    </source>
</evidence>
<evidence type="ECO:0000313" key="6">
    <source>
        <dbReference type="EMBL" id="KIW31900.1"/>
    </source>
</evidence>
<dbReference type="Proteomes" id="UP000054466">
    <property type="component" value="Unassembled WGS sequence"/>
</dbReference>
<dbReference type="OrthoDB" id="274683at2759"/>
<evidence type="ECO:0000256" key="1">
    <source>
        <dbReference type="ARBA" id="ARBA00006540"/>
    </source>
</evidence>
<keyword evidence="7" id="KW-1185">Reference proteome</keyword>
<dbReference type="GO" id="GO:0006412">
    <property type="term" value="P:translation"/>
    <property type="evidence" value="ECO:0007669"/>
    <property type="project" value="InterPro"/>
</dbReference>
<dbReference type="EMBL" id="KN847041">
    <property type="protein sequence ID" value="KIW31900.1"/>
    <property type="molecule type" value="Genomic_DNA"/>
</dbReference>
<dbReference type="GO" id="GO:0005762">
    <property type="term" value="C:mitochondrial large ribosomal subunit"/>
    <property type="evidence" value="ECO:0007669"/>
    <property type="project" value="TreeGrafter"/>
</dbReference>
<keyword evidence="3" id="KW-0687">Ribonucleoprotein</keyword>
<organism evidence="6 7">
    <name type="scientific">Cladophialophora immunda</name>
    <dbReference type="NCBI Taxonomy" id="569365"/>
    <lineage>
        <taxon>Eukaryota</taxon>
        <taxon>Fungi</taxon>
        <taxon>Dikarya</taxon>
        <taxon>Ascomycota</taxon>
        <taxon>Pezizomycotina</taxon>
        <taxon>Eurotiomycetes</taxon>
        <taxon>Chaetothyriomycetidae</taxon>
        <taxon>Chaetothyriales</taxon>
        <taxon>Herpotrichiellaceae</taxon>
        <taxon>Cladophialophora</taxon>
    </lineage>
</organism>
<sequence length="318" mass="34551">MPPTVPRFVAVPLPPPFLLPRSLLRKSLNGSQRRCMGIRSIDRQPKHNPYNVVPGIQPLLSTPAAAFERKLRSDTLPLRSGALATKKGMTAVYDVESGKRIPCTVLQLDRNQVVSHKTRRRHGYYAVCVGSGTINPKNVAKPMLGHYSVQGVSPKRFQREFRVRGPEGLLPVGEEIRADWFIAGQFVDTRSNCKGKGFAGPMKRWGFKGQPRSHGHSLSHRSHGSVGPSQGGGSRVYPGKKMAGNMGGQRNTVQNLKVLQADAENGIVVVHGAVSGPNGCLVMIQDALKKPWPEVPKLPTTPKVEAPVVEAEPAKIPA</sequence>
<gene>
    <name evidence="6" type="ORF">PV07_03488</name>
</gene>
<dbReference type="Gene3D" id="3.30.160.810">
    <property type="match status" value="1"/>
</dbReference>
<dbReference type="InterPro" id="IPR009000">
    <property type="entry name" value="Transl_B-barrel_sf"/>
</dbReference>
<dbReference type="AlphaFoldDB" id="A0A0D2CPG6"/>
<dbReference type="RefSeq" id="XP_016252116.1">
    <property type="nucleotide sequence ID" value="XM_016390214.1"/>
</dbReference>
<dbReference type="Gene3D" id="2.40.30.10">
    <property type="entry name" value="Translation factors"/>
    <property type="match status" value="1"/>
</dbReference>
<evidence type="ECO:0000256" key="5">
    <source>
        <dbReference type="SAM" id="MobiDB-lite"/>
    </source>
</evidence>
<dbReference type="SUPFAM" id="SSF50447">
    <property type="entry name" value="Translation proteins"/>
    <property type="match status" value="1"/>
</dbReference>
<evidence type="ECO:0000313" key="7">
    <source>
        <dbReference type="Proteomes" id="UP000054466"/>
    </source>
</evidence>
<dbReference type="InterPro" id="IPR000597">
    <property type="entry name" value="Ribosomal_uL3"/>
</dbReference>